<dbReference type="Proteomes" id="UP000179937">
    <property type="component" value="Unassembled WGS sequence"/>
</dbReference>
<dbReference type="EMBL" id="LYKI01000069">
    <property type="protein sequence ID" value="OIG67120.1"/>
    <property type="molecule type" value="Genomic_DNA"/>
</dbReference>
<reference evidence="1 2" key="1">
    <citation type="submission" date="2016-05" db="EMBL/GenBank/DDBJ databases">
        <title>The evolution of Acinetobacter baumannii in vivo.</title>
        <authorList>
            <person name="Hua X."/>
            <person name="Yu Y."/>
        </authorList>
    </citation>
    <scope>NUCLEOTIDE SEQUENCE [LARGE SCALE GENOMIC DNA]</scope>
    <source>
        <strain evidence="1 2">XH647</strain>
    </source>
</reference>
<accession>A0A1S2FTT3</accession>
<sequence>MSFHDKTPVLTGHTKMVLKKSEKFVEFDSFWLIFDNGFFDKQNMHQKQKVVITNLETIFLF</sequence>
<organism evidence="1 2">
    <name type="scientific">Acinetobacter baumannii</name>
    <dbReference type="NCBI Taxonomy" id="470"/>
    <lineage>
        <taxon>Bacteria</taxon>
        <taxon>Pseudomonadati</taxon>
        <taxon>Pseudomonadota</taxon>
        <taxon>Gammaproteobacteria</taxon>
        <taxon>Moraxellales</taxon>
        <taxon>Moraxellaceae</taxon>
        <taxon>Acinetobacter</taxon>
        <taxon>Acinetobacter calcoaceticus/baumannii complex</taxon>
    </lineage>
</organism>
<dbReference type="AlphaFoldDB" id="A0A1S2FTT3"/>
<evidence type="ECO:0000313" key="2">
    <source>
        <dbReference type="Proteomes" id="UP000179937"/>
    </source>
</evidence>
<evidence type="ECO:0000313" key="1">
    <source>
        <dbReference type="EMBL" id="OIG67120.1"/>
    </source>
</evidence>
<protein>
    <submittedName>
        <fullName evidence="1">Uncharacterized protein</fullName>
    </submittedName>
</protein>
<name>A0A1S2FTT3_ACIBA</name>
<comment type="caution">
    <text evidence="1">The sequence shown here is derived from an EMBL/GenBank/DDBJ whole genome shotgun (WGS) entry which is preliminary data.</text>
</comment>
<gene>
    <name evidence="1" type="ORF">A7M90_11000</name>
</gene>
<proteinExistence type="predicted"/>